<organism evidence="2">
    <name type="scientific">marine sediment metagenome</name>
    <dbReference type="NCBI Taxonomy" id="412755"/>
    <lineage>
        <taxon>unclassified sequences</taxon>
        <taxon>metagenomes</taxon>
        <taxon>ecological metagenomes</taxon>
    </lineage>
</organism>
<keyword evidence="1" id="KW-0812">Transmembrane</keyword>
<evidence type="ECO:0000313" key="2">
    <source>
        <dbReference type="EMBL" id="GAH48718.1"/>
    </source>
</evidence>
<name>X1HTU9_9ZZZZ</name>
<gene>
    <name evidence="2" type="ORF">S03H2_31441</name>
</gene>
<feature type="transmembrane region" description="Helical" evidence="1">
    <location>
        <begin position="31"/>
        <end position="52"/>
    </location>
</feature>
<sequence length="62" mass="6738">MLVNQSVAIQDIIFNLGAIVSNIPSLAGSTLLTIILFIFGVTLLICGMLSWYRNKEIKSLGI</sequence>
<keyword evidence="1" id="KW-0472">Membrane</keyword>
<dbReference type="AlphaFoldDB" id="X1HTU9"/>
<accession>X1HTU9</accession>
<proteinExistence type="predicted"/>
<evidence type="ECO:0000256" key="1">
    <source>
        <dbReference type="SAM" id="Phobius"/>
    </source>
</evidence>
<reference evidence="2" key="1">
    <citation type="journal article" date="2014" name="Front. Microbiol.">
        <title>High frequency of phylogenetically diverse reductive dehalogenase-homologous genes in deep subseafloor sedimentary metagenomes.</title>
        <authorList>
            <person name="Kawai M."/>
            <person name="Futagami T."/>
            <person name="Toyoda A."/>
            <person name="Takaki Y."/>
            <person name="Nishi S."/>
            <person name="Hori S."/>
            <person name="Arai W."/>
            <person name="Tsubouchi T."/>
            <person name="Morono Y."/>
            <person name="Uchiyama I."/>
            <person name="Ito T."/>
            <person name="Fujiyama A."/>
            <person name="Inagaki F."/>
            <person name="Takami H."/>
        </authorList>
    </citation>
    <scope>NUCLEOTIDE SEQUENCE</scope>
    <source>
        <strain evidence="2">Expedition CK06-06</strain>
    </source>
</reference>
<keyword evidence="1" id="KW-1133">Transmembrane helix</keyword>
<comment type="caution">
    <text evidence="2">The sequence shown here is derived from an EMBL/GenBank/DDBJ whole genome shotgun (WGS) entry which is preliminary data.</text>
</comment>
<protein>
    <submittedName>
        <fullName evidence="2">Uncharacterized protein</fullName>
    </submittedName>
</protein>
<dbReference type="EMBL" id="BARU01019064">
    <property type="protein sequence ID" value="GAH48718.1"/>
    <property type="molecule type" value="Genomic_DNA"/>
</dbReference>